<proteinExistence type="predicted"/>
<dbReference type="EMBL" id="JANPWB010000010">
    <property type="protein sequence ID" value="KAJ1145039.1"/>
    <property type="molecule type" value="Genomic_DNA"/>
</dbReference>
<protein>
    <submittedName>
        <fullName evidence="2">Uncharacterized protein</fullName>
    </submittedName>
</protein>
<reference evidence="2" key="1">
    <citation type="journal article" date="2022" name="bioRxiv">
        <title>Sequencing and chromosome-scale assembly of the giantPleurodeles waltlgenome.</title>
        <authorList>
            <person name="Brown T."/>
            <person name="Elewa A."/>
            <person name="Iarovenko S."/>
            <person name="Subramanian E."/>
            <person name="Araus A.J."/>
            <person name="Petzold A."/>
            <person name="Susuki M."/>
            <person name="Suzuki K.-i.T."/>
            <person name="Hayashi T."/>
            <person name="Toyoda A."/>
            <person name="Oliveira C."/>
            <person name="Osipova E."/>
            <person name="Leigh N.D."/>
            <person name="Simon A."/>
            <person name="Yun M.H."/>
        </authorList>
    </citation>
    <scope>NUCLEOTIDE SEQUENCE</scope>
    <source>
        <strain evidence="2">20211129_DDA</strain>
        <tissue evidence="2">Liver</tissue>
    </source>
</reference>
<evidence type="ECO:0000313" key="2">
    <source>
        <dbReference type="EMBL" id="KAJ1145039.1"/>
    </source>
</evidence>
<sequence>MVSILLCRLPVAGYQDPDQVEPEEDRIDVKEAGRAPSPTLAAPWVDHEQRRRGRATPNRDTLENRQEDSGALTLFEGNG</sequence>
<keyword evidence="3" id="KW-1185">Reference proteome</keyword>
<feature type="region of interest" description="Disordered" evidence="1">
    <location>
        <begin position="15"/>
        <end position="79"/>
    </location>
</feature>
<dbReference type="Proteomes" id="UP001066276">
    <property type="component" value="Chromosome 6"/>
</dbReference>
<name>A0AAV7R1C1_PLEWA</name>
<evidence type="ECO:0000313" key="3">
    <source>
        <dbReference type="Proteomes" id="UP001066276"/>
    </source>
</evidence>
<gene>
    <name evidence="2" type="ORF">NDU88_011331</name>
</gene>
<comment type="caution">
    <text evidence="2">The sequence shown here is derived from an EMBL/GenBank/DDBJ whole genome shotgun (WGS) entry which is preliminary data.</text>
</comment>
<evidence type="ECO:0000256" key="1">
    <source>
        <dbReference type="SAM" id="MobiDB-lite"/>
    </source>
</evidence>
<organism evidence="2 3">
    <name type="scientific">Pleurodeles waltl</name>
    <name type="common">Iberian ribbed newt</name>
    <dbReference type="NCBI Taxonomy" id="8319"/>
    <lineage>
        <taxon>Eukaryota</taxon>
        <taxon>Metazoa</taxon>
        <taxon>Chordata</taxon>
        <taxon>Craniata</taxon>
        <taxon>Vertebrata</taxon>
        <taxon>Euteleostomi</taxon>
        <taxon>Amphibia</taxon>
        <taxon>Batrachia</taxon>
        <taxon>Caudata</taxon>
        <taxon>Salamandroidea</taxon>
        <taxon>Salamandridae</taxon>
        <taxon>Pleurodelinae</taxon>
        <taxon>Pleurodeles</taxon>
    </lineage>
</organism>
<dbReference type="AlphaFoldDB" id="A0AAV7R1C1"/>
<accession>A0AAV7R1C1</accession>